<dbReference type="Proteomes" id="UP001172082">
    <property type="component" value="Unassembled WGS sequence"/>
</dbReference>
<dbReference type="Gene3D" id="1.25.40.10">
    <property type="entry name" value="Tetratricopeptide repeat domain"/>
    <property type="match status" value="1"/>
</dbReference>
<proteinExistence type="predicted"/>
<gene>
    <name evidence="1" type="ORF">QQ008_25255</name>
</gene>
<dbReference type="InterPro" id="IPR011990">
    <property type="entry name" value="TPR-like_helical_dom_sf"/>
</dbReference>
<evidence type="ECO:0000313" key="2">
    <source>
        <dbReference type="Proteomes" id="UP001172082"/>
    </source>
</evidence>
<evidence type="ECO:0008006" key="3">
    <source>
        <dbReference type="Google" id="ProtNLM"/>
    </source>
</evidence>
<comment type="caution">
    <text evidence="1">The sequence shown here is derived from an EMBL/GenBank/DDBJ whole genome shotgun (WGS) entry which is preliminary data.</text>
</comment>
<name>A0ABT8KVB3_9BACT</name>
<accession>A0ABT8KVB3</accession>
<dbReference type="RefSeq" id="WP_346754747.1">
    <property type="nucleotide sequence ID" value="NZ_JAUJEA010000012.1"/>
</dbReference>
<protein>
    <recommendedName>
        <fullName evidence="3">Tetratricopeptide repeat protein</fullName>
    </recommendedName>
</protein>
<dbReference type="EMBL" id="JAUJEA010000012">
    <property type="protein sequence ID" value="MDN5204724.1"/>
    <property type="molecule type" value="Genomic_DNA"/>
</dbReference>
<sequence>MTIYHYNEDYILKANELISDYRYLKAKRVLEQLLEIDPDHGQAHNILGWIFHYPIEDYERASYHYQLSMQFAPRYPYSYRNYIYLLNELGRYYDAICMVKKSLSVMGIEKDIIYQQLGEAMEHLERYKEAIDAYKHGIRFSTCVDRISQLEQGIQRIRKKTRYLVSRPSIVTYWCTEFQSI</sequence>
<organism evidence="1 2">
    <name type="scientific">Splendidivirga corallicola</name>
    <dbReference type="NCBI Taxonomy" id="3051826"/>
    <lineage>
        <taxon>Bacteria</taxon>
        <taxon>Pseudomonadati</taxon>
        <taxon>Bacteroidota</taxon>
        <taxon>Cytophagia</taxon>
        <taxon>Cytophagales</taxon>
        <taxon>Splendidivirgaceae</taxon>
        <taxon>Splendidivirga</taxon>
    </lineage>
</organism>
<reference evidence="1" key="1">
    <citation type="submission" date="2023-06" db="EMBL/GenBank/DDBJ databases">
        <title>Genomic of Parafulvivirga corallium.</title>
        <authorList>
            <person name="Wang G."/>
        </authorList>
    </citation>
    <scope>NUCLEOTIDE SEQUENCE</scope>
    <source>
        <strain evidence="1">BMA10</strain>
    </source>
</reference>
<keyword evidence="2" id="KW-1185">Reference proteome</keyword>
<dbReference type="SUPFAM" id="SSF48452">
    <property type="entry name" value="TPR-like"/>
    <property type="match status" value="1"/>
</dbReference>
<evidence type="ECO:0000313" key="1">
    <source>
        <dbReference type="EMBL" id="MDN5204724.1"/>
    </source>
</evidence>